<proteinExistence type="predicted"/>
<organism evidence="1 2">
    <name type="scientific">[Myrmecia] bisecta</name>
    <dbReference type="NCBI Taxonomy" id="41462"/>
    <lineage>
        <taxon>Eukaryota</taxon>
        <taxon>Viridiplantae</taxon>
        <taxon>Chlorophyta</taxon>
        <taxon>core chlorophytes</taxon>
        <taxon>Trebouxiophyceae</taxon>
        <taxon>Trebouxiales</taxon>
        <taxon>Trebouxiaceae</taxon>
        <taxon>Myrmecia</taxon>
    </lineage>
</organism>
<evidence type="ECO:0000313" key="1">
    <source>
        <dbReference type="EMBL" id="KAK9807852.1"/>
    </source>
</evidence>
<gene>
    <name evidence="1" type="ORF">WJX72_011359</name>
</gene>
<comment type="caution">
    <text evidence="1">The sequence shown here is derived from an EMBL/GenBank/DDBJ whole genome shotgun (WGS) entry which is preliminary data.</text>
</comment>
<accession>A0AAW1PII2</accession>
<dbReference type="EMBL" id="JALJOR010000012">
    <property type="protein sequence ID" value="KAK9807852.1"/>
    <property type="molecule type" value="Genomic_DNA"/>
</dbReference>
<sequence>MQQQSLAELCNNYDAPLPATIEQGANMLRTQLGGQRVLLVLDDVPSDANALEALLFKDKLPAGSYVIITS</sequence>
<protein>
    <submittedName>
        <fullName evidence="1">Uncharacterized protein</fullName>
    </submittedName>
</protein>
<dbReference type="AlphaFoldDB" id="A0AAW1PII2"/>
<keyword evidence="2" id="KW-1185">Reference proteome</keyword>
<dbReference type="SUPFAM" id="SSF52540">
    <property type="entry name" value="P-loop containing nucleoside triphosphate hydrolases"/>
    <property type="match status" value="1"/>
</dbReference>
<evidence type="ECO:0000313" key="2">
    <source>
        <dbReference type="Proteomes" id="UP001489004"/>
    </source>
</evidence>
<dbReference type="Proteomes" id="UP001489004">
    <property type="component" value="Unassembled WGS sequence"/>
</dbReference>
<reference evidence="1 2" key="1">
    <citation type="journal article" date="2024" name="Nat. Commun.">
        <title>Phylogenomics reveals the evolutionary origins of lichenization in chlorophyte algae.</title>
        <authorList>
            <person name="Puginier C."/>
            <person name="Libourel C."/>
            <person name="Otte J."/>
            <person name="Skaloud P."/>
            <person name="Haon M."/>
            <person name="Grisel S."/>
            <person name="Petersen M."/>
            <person name="Berrin J.G."/>
            <person name="Delaux P.M."/>
            <person name="Dal Grande F."/>
            <person name="Keller J."/>
        </authorList>
    </citation>
    <scope>NUCLEOTIDE SEQUENCE [LARGE SCALE GENOMIC DNA]</scope>
    <source>
        <strain evidence="1 2">SAG 2043</strain>
    </source>
</reference>
<dbReference type="Gene3D" id="3.40.50.300">
    <property type="entry name" value="P-loop containing nucleotide triphosphate hydrolases"/>
    <property type="match status" value="1"/>
</dbReference>
<dbReference type="InterPro" id="IPR027417">
    <property type="entry name" value="P-loop_NTPase"/>
</dbReference>
<name>A0AAW1PII2_9CHLO</name>